<protein>
    <recommendedName>
        <fullName evidence="4">Phospholipase A2</fullName>
    </recommendedName>
</protein>
<dbReference type="GO" id="GO:0004623">
    <property type="term" value="F:phospholipase A2 activity"/>
    <property type="evidence" value="ECO:0007669"/>
    <property type="project" value="InterPro"/>
</dbReference>
<dbReference type="GO" id="GO:0050482">
    <property type="term" value="P:arachidonate secretion"/>
    <property type="evidence" value="ECO:0007669"/>
    <property type="project" value="InterPro"/>
</dbReference>
<evidence type="ECO:0000256" key="1">
    <source>
        <dbReference type="SAM" id="SignalP"/>
    </source>
</evidence>
<dbReference type="GO" id="GO:0006644">
    <property type="term" value="P:phospholipid metabolic process"/>
    <property type="evidence" value="ECO:0007669"/>
    <property type="project" value="InterPro"/>
</dbReference>
<accession>A0A4D4JI66</accession>
<feature type="signal peptide" evidence="1">
    <location>
        <begin position="1"/>
        <end position="27"/>
    </location>
</feature>
<dbReference type="Proteomes" id="UP000298860">
    <property type="component" value="Unassembled WGS sequence"/>
</dbReference>
<keyword evidence="3" id="KW-1185">Reference proteome</keyword>
<evidence type="ECO:0008006" key="4">
    <source>
        <dbReference type="Google" id="ProtNLM"/>
    </source>
</evidence>
<dbReference type="EMBL" id="BJFL01000072">
    <property type="protein sequence ID" value="GDY33969.1"/>
    <property type="molecule type" value="Genomic_DNA"/>
</dbReference>
<dbReference type="Pfam" id="PF09056">
    <property type="entry name" value="Phospholip_A2_3"/>
    <property type="match status" value="1"/>
</dbReference>
<comment type="caution">
    <text evidence="2">The sequence shown here is derived from an EMBL/GenBank/DDBJ whole genome shotgun (WGS) entry which is preliminary data.</text>
</comment>
<dbReference type="InterPro" id="IPR036444">
    <property type="entry name" value="PLipase_A2_dom_sf"/>
</dbReference>
<organism evidence="2 3">
    <name type="scientific">Gandjariella thermophila</name>
    <dbReference type="NCBI Taxonomy" id="1931992"/>
    <lineage>
        <taxon>Bacteria</taxon>
        <taxon>Bacillati</taxon>
        <taxon>Actinomycetota</taxon>
        <taxon>Actinomycetes</taxon>
        <taxon>Pseudonocardiales</taxon>
        <taxon>Pseudonocardiaceae</taxon>
        <taxon>Gandjariella</taxon>
    </lineage>
</organism>
<feature type="chain" id="PRO_5020759149" description="Phospholipase A2" evidence="1">
    <location>
        <begin position="28"/>
        <end position="159"/>
    </location>
</feature>
<proteinExistence type="predicted"/>
<name>A0A4D4JI66_9PSEU</name>
<evidence type="ECO:0000313" key="2">
    <source>
        <dbReference type="EMBL" id="GDY33969.1"/>
    </source>
</evidence>
<evidence type="ECO:0000313" key="3">
    <source>
        <dbReference type="Proteomes" id="UP000298860"/>
    </source>
</evidence>
<keyword evidence="1" id="KW-0732">Signal</keyword>
<reference evidence="3" key="1">
    <citation type="submission" date="2019-04" db="EMBL/GenBank/DDBJ databases">
        <title>Draft genome sequence of Pseudonocardiaceae bacterium SL3-2-4.</title>
        <authorList>
            <person name="Ningsih F."/>
            <person name="Yokota A."/>
            <person name="Sakai Y."/>
            <person name="Nanatani K."/>
            <person name="Yabe S."/>
            <person name="Oetari A."/>
            <person name="Sjamsuridzal W."/>
        </authorList>
    </citation>
    <scope>NUCLEOTIDE SEQUENCE [LARGE SCALE GENOMIC DNA]</scope>
    <source>
        <strain evidence="3">SL3-2-4</strain>
    </source>
</reference>
<dbReference type="Gene3D" id="1.20.90.10">
    <property type="entry name" value="Phospholipase A2 domain"/>
    <property type="match status" value="1"/>
</dbReference>
<dbReference type="AlphaFoldDB" id="A0A4D4JI66"/>
<gene>
    <name evidence="2" type="ORF">GTS_56020</name>
</gene>
<sequence length="159" mass="17934">MRKTAGGVLSGLTVSAVMVLTAGSAQAALSPVKLDAVTDTYLFHTSLPRFVTIRSTHPYADQLDWSSDGCSHVPDSPFGFHFRHACERHDFGYRNYRRQRRFTEPNRREIDDNFRSDMYSVCGTNWTCRRTADLYYVGVRELGGRVPSTADAITAVLHR</sequence>
<dbReference type="InterPro" id="IPR015141">
    <property type="entry name" value="PLipase_A2_prok/fun"/>
</dbReference>
<dbReference type="SUPFAM" id="SSF48619">
    <property type="entry name" value="Phospholipase A2, PLA2"/>
    <property type="match status" value="1"/>
</dbReference>